<reference evidence="1" key="1">
    <citation type="submission" date="2018-05" db="EMBL/GenBank/DDBJ databases">
        <authorList>
            <person name="Lanie J.A."/>
            <person name="Ng W.-L."/>
            <person name="Kazmierczak K.M."/>
            <person name="Andrzejewski T.M."/>
            <person name="Davidsen T.M."/>
            <person name="Wayne K.J."/>
            <person name="Tettelin H."/>
            <person name="Glass J.I."/>
            <person name="Rusch D."/>
            <person name="Podicherti R."/>
            <person name="Tsui H.-C.T."/>
            <person name="Winkler M.E."/>
        </authorList>
    </citation>
    <scope>NUCLEOTIDE SEQUENCE</scope>
</reference>
<organism evidence="1">
    <name type="scientific">marine metagenome</name>
    <dbReference type="NCBI Taxonomy" id="408172"/>
    <lineage>
        <taxon>unclassified sequences</taxon>
        <taxon>metagenomes</taxon>
        <taxon>ecological metagenomes</taxon>
    </lineage>
</organism>
<accession>A0A382I1Z6</accession>
<dbReference type="Gene3D" id="2.60.120.620">
    <property type="entry name" value="q2cbj1_9rhob like domain"/>
    <property type="match status" value="1"/>
</dbReference>
<dbReference type="PANTHER" id="PTHR20883">
    <property type="entry name" value="PHYTANOYL-COA DIOXYGENASE DOMAIN CONTAINING 1"/>
    <property type="match status" value="1"/>
</dbReference>
<feature type="non-terminal residue" evidence="1">
    <location>
        <position position="1"/>
    </location>
</feature>
<evidence type="ECO:0008006" key="2">
    <source>
        <dbReference type="Google" id="ProtNLM"/>
    </source>
</evidence>
<dbReference type="SUPFAM" id="SSF51197">
    <property type="entry name" value="Clavaminate synthase-like"/>
    <property type="match status" value="1"/>
</dbReference>
<evidence type="ECO:0000313" key="1">
    <source>
        <dbReference type="EMBL" id="SVB93650.1"/>
    </source>
</evidence>
<proteinExistence type="predicted"/>
<dbReference type="InterPro" id="IPR008775">
    <property type="entry name" value="Phytyl_CoA_dOase-like"/>
</dbReference>
<dbReference type="PANTHER" id="PTHR20883:SF48">
    <property type="entry name" value="ECTOINE DIOXYGENASE"/>
    <property type="match status" value="1"/>
</dbReference>
<sequence length="184" mass="21152">SKAEISQCINQLTGRDLDNPTYIDQSKCRIDQPLDPYKRKVPWHQEIVYYVPRSDFIQTWAPLVADASVANGTIEICPGSHSEIAKQSYHEGEGDDYRYIVDDDVIKKYNPISVEMKLGQLLIFAPTLIHRSGNNQSNQTRYSLVGINHNISHENFIPPRFIVKNQDKIMNDYFNSLHLSDKDN</sequence>
<dbReference type="GO" id="GO:0016491">
    <property type="term" value="F:oxidoreductase activity"/>
    <property type="evidence" value="ECO:0007669"/>
    <property type="project" value="UniProtKB-ARBA"/>
</dbReference>
<protein>
    <recommendedName>
        <fullName evidence="2">Phytanoyl-CoA dioxygenase</fullName>
    </recommendedName>
</protein>
<gene>
    <name evidence="1" type="ORF">METZ01_LOCUS246504</name>
</gene>
<dbReference type="Pfam" id="PF05721">
    <property type="entry name" value="PhyH"/>
    <property type="match status" value="1"/>
</dbReference>
<dbReference type="AlphaFoldDB" id="A0A382I1Z6"/>
<dbReference type="EMBL" id="UINC01064718">
    <property type="protein sequence ID" value="SVB93650.1"/>
    <property type="molecule type" value="Genomic_DNA"/>
</dbReference>
<name>A0A382I1Z6_9ZZZZ</name>
<dbReference type="GO" id="GO:0046872">
    <property type="term" value="F:metal ion binding"/>
    <property type="evidence" value="ECO:0007669"/>
    <property type="project" value="UniProtKB-ARBA"/>
</dbReference>